<reference evidence="1 2" key="1">
    <citation type="submission" date="2019-08" db="EMBL/GenBank/DDBJ databases">
        <title>Draft genome sequencing and comparative genomics of hatchery-associated Vibrios.</title>
        <authorList>
            <person name="Kehlet-Delgado H."/>
            <person name="Mueller R.S."/>
        </authorList>
    </citation>
    <scope>NUCLEOTIDE SEQUENCE [LARGE SCALE GENOMIC DNA]</scope>
    <source>
        <strain evidence="1 2">00-78-3</strain>
    </source>
</reference>
<protein>
    <submittedName>
        <fullName evidence="1">Glycosyltransferase 52 family protein</fullName>
    </submittedName>
</protein>
<name>A0A7Y3Z516_9VIBR</name>
<accession>A0A7Y3Z516</accession>
<evidence type="ECO:0000313" key="2">
    <source>
        <dbReference type="Proteomes" id="UP000572072"/>
    </source>
</evidence>
<comment type="caution">
    <text evidence="1">The sequence shown here is derived from an EMBL/GenBank/DDBJ whole genome shotgun (WGS) entry which is preliminary data.</text>
</comment>
<evidence type="ECO:0000313" key="1">
    <source>
        <dbReference type="EMBL" id="NOH46639.1"/>
    </source>
</evidence>
<organism evidence="1 2">
    <name type="scientific">Vibrio rotiferianus</name>
    <dbReference type="NCBI Taxonomy" id="190895"/>
    <lineage>
        <taxon>Bacteria</taxon>
        <taxon>Pseudomonadati</taxon>
        <taxon>Pseudomonadota</taxon>
        <taxon>Gammaproteobacteria</taxon>
        <taxon>Vibrionales</taxon>
        <taxon>Vibrionaceae</taxon>
        <taxon>Vibrio</taxon>
    </lineage>
</organism>
<dbReference type="AlphaFoldDB" id="A0A7Y3Z516"/>
<proteinExistence type="predicted"/>
<dbReference type="Proteomes" id="UP000572072">
    <property type="component" value="Unassembled WGS sequence"/>
</dbReference>
<keyword evidence="1" id="KW-0808">Transferase</keyword>
<dbReference type="GO" id="GO:0016740">
    <property type="term" value="F:transferase activity"/>
    <property type="evidence" value="ECO:0007669"/>
    <property type="project" value="UniProtKB-KW"/>
</dbReference>
<dbReference type="RefSeq" id="WP_171356804.1">
    <property type="nucleotide sequence ID" value="NZ_JBEWWM010000011.1"/>
</dbReference>
<sequence>MNLFLVTSPFQYICALEAKREYACQNNILLLVDQDSEPGISQQGKLLDQNEWDYLIQIPRTNRSKQVPIAIKKVKKICKDKSINCFFHAEYNAWRTKLILKNLIINTEVYFDDGTLTINEYEEEIRPKSTYFRPRFIQDIMIRLNGLKPIGKLEQSSNLEIFTIFDIPNPEHVIIKNSLSVLKDRFKITNLFNPNAPIGFIGQGAIGHKRRKTIDEYVNEIKHFVETYSKPIIYFPHRTESEEIKNRILEIPNVTYHYSEFPLEIELIDKKIMLSGLVGVLSTVQYTASLLYTGMPVYNLSSPHISENTLIKNREQRIEKAFEKIGVIETKL</sequence>
<gene>
    <name evidence="1" type="ORF">F0262_00985</name>
</gene>
<dbReference type="EMBL" id="VTYN01000001">
    <property type="protein sequence ID" value="NOH46639.1"/>
    <property type="molecule type" value="Genomic_DNA"/>
</dbReference>